<keyword evidence="4" id="KW-1003">Cell membrane</keyword>
<dbReference type="PANTHER" id="PTHR43221">
    <property type="entry name" value="PROTEASE HTPX"/>
    <property type="match status" value="1"/>
</dbReference>
<keyword evidence="12 13" id="KW-0472">Membrane</keyword>
<evidence type="ECO:0000256" key="11">
    <source>
        <dbReference type="ARBA" id="ARBA00023049"/>
    </source>
</evidence>
<protein>
    <submittedName>
        <fullName evidence="15">Unannotated protein</fullName>
    </submittedName>
</protein>
<dbReference type="InterPro" id="IPR050083">
    <property type="entry name" value="HtpX_protease"/>
</dbReference>
<feature type="domain" description="Peptidase M48" evidence="14">
    <location>
        <begin position="78"/>
        <end position="291"/>
    </location>
</feature>
<reference evidence="15" key="1">
    <citation type="submission" date="2020-05" db="EMBL/GenBank/DDBJ databases">
        <authorList>
            <person name="Chiriac C."/>
            <person name="Salcher M."/>
            <person name="Ghai R."/>
            <person name="Kavagutti S V."/>
        </authorList>
    </citation>
    <scope>NUCLEOTIDE SEQUENCE</scope>
</reference>
<keyword evidence="5" id="KW-0645">Protease</keyword>
<keyword evidence="8" id="KW-0378">Hydrolase</keyword>
<feature type="transmembrane region" description="Helical" evidence="13">
    <location>
        <begin position="12"/>
        <end position="30"/>
    </location>
</feature>
<keyword evidence="9" id="KW-0862">Zinc</keyword>
<dbReference type="PANTHER" id="PTHR43221:SF1">
    <property type="entry name" value="PROTEASE HTPX"/>
    <property type="match status" value="1"/>
</dbReference>
<dbReference type="GO" id="GO:0046872">
    <property type="term" value="F:metal ion binding"/>
    <property type="evidence" value="ECO:0007669"/>
    <property type="project" value="UniProtKB-KW"/>
</dbReference>
<evidence type="ECO:0000259" key="14">
    <source>
        <dbReference type="Pfam" id="PF01435"/>
    </source>
</evidence>
<organism evidence="15">
    <name type="scientific">freshwater metagenome</name>
    <dbReference type="NCBI Taxonomy" id="449393"/>
    <lineage>
        <taxon>unclassified sequences</taxon>
        <taxon>metagenomes</taxon>
        <taxon>ecological metagenomes</taxon>
    </lineage>
</organism>
<proteinExistence type="inferred from homology"/>
<evidence type="ECO:0000256" key="8">
    <source>
        <dbReference type="ARBA" id="ARBA00022801"/>
    </source>
</evidence>
<dbReference type="Gene3D" id="3.30.2010.10">
    <property type="entry name" value="Metalloproteases ('zincins'), catalytic domain"/>
    <property type="match status" value="1"/>
</dbReference>
<evidence type="ECO:0000313" key="16">
    <source>
        <dbReference type="EMBL" id="CAB5063988.1"/>
    </source>
</evidence>
<dbReference type="AlphaFoldDB" id="A0A6J7QPT0"/>
<evidence type="ECO:0000256" key="4">
    <source>
        <dbReference type="ARBA" id="ARBA00022475"/>
    </source>
</evidence>
<keyword evidence="10 13" id="KW-1133">Transmembrane helix</keyword>
<keyword evidence="6 13" id="KW-0812">Transmembrane</keyword>
<dbReference type="CDD" id="cd07336">
    <property type="entry name" value="M48B_HtpX_like"/>
    <property type="match status" value="1"/>
</dbReference>
<keyword evidence="7" id="KW-0479">Metal-binding</keyword>
<feature type="transmembrane region" description="Helical" evidence="13">
    <location>
        <begin position="183"/>
        <end position="202"/>
    </location>
</feature>
<accession>A0A6J7QPT0</accession>
<dbReference type="EMBL" id="CAFBPN010000031">
    <property type="protein sequence ID" value="CAB5018945.1"/>
    <property type="molecule type" value="Genomic_DNA"/>
</dbReference>
<gene>
    <name evidence="15" type="ORF">UFOPK4098_00740</name>
    <name evidence="16" type="ORF">UFOPK4347_00678</name>
</gene>
<dbReference type="GO" id="GO:0005886">
    <property type="term" value="C:plasma membrane"/>
    <property type="evidence" value="ECO:0007669"/>
    <property type="project" value="UniProtKB-SubCell"/>
</dbReference>
<evidence type="ECO:0000313" key="15">
    <source>
        <dbReference type="EMBL" id="CAB5018945.1"/>
    </source>
</evidence>
<evidence type="ECO:0000256" key="1">
    <source>
        <dbReference type="ARBA" id="ARBA00001947"/>
    </source>
</evidence>
<comment type="subcellular location">
    <subcellularLocation>
        <location evidence="2">Cell membrane</location>
        <topology evidence="2">Multi-pass membrane protein</topology>
    </subcellularLocation>
</comment>
<comment type="cofactor">
    <cofactor evidence="1">
        <name>Zn(2+)</name>
        <dbReference type="ChEBI" id="CHEBI:29105"/>
    </cofactor>
</comment>
<sequence length="295" mass="31557">MPIFKNTIKTSVLLAGLGGLIVTIAGVLGGGSSSSLTFGLLIAFVMVGGSYWFSDKLALKSAKARIVTEEDAPLFFGMVKELTERAGMPMPRVAIAPNEQPNAFATGRNPRHAVVCATEGLLRTMPEDELRGVMAHELMHVKHRDILIGSVAAAIATAISFIANMAMWAAMFGGRGSNDDDRANPFALILVSMLAPVAASLLQMAVSRSREFEADRGAAELLGNGSSLANALERIEATAQQTPMQVAPAQAYAYIHNPLAEFQQKKSGPNMARLFSTHPSTDERIARLRSMTFPQ</sequence>
<evidence type="ECO:0000256" key="12">
    <source>
        <dbReference type="ARBA" id="ARBA00023136"/>
    </source>
</evidence>
<evidence type="ECO:0000256" key="13">
    <source>
        <dbReference type="SAM" id="Phobius"/>
    </source>
</evidence>
<evidence type="ECO:0000256" key="7">
    <source>
        <dbReference type="ARBA" id="ARBA00022723"/>
    </source>
</evidence>
<dbReference type="EMBL" id="CAFBQU010000012">
    <property type="protein sequence ID" value="CAB5063988.1"/>
    <property type="molecule type" value="Genomic_DNA"/>
</dbReference>
<dbReference type="GO" id="GO:0006508">
    <property type="term" value="P:proteolysis"/>
    <property type="evidence" value="ECO:0007669"/>
    <property type="project" value="UniProtKB-KW"/>
</dbReference>
<dbReference type="InterPro" id="IPR001915">
    <property type="entry name" value="Peptidase_M48"/>
</dbReference>
<evidence type="ECO:0000256" key="5">
    <source>
        <dbReference type="ARBA" id="ARBA00022670"/>
    </source>
</evidence>
<evidence type="ECO:0000256" key="9">
    <source>
        <dbReference type="ARBA" id="ARBA00022833"/>
    </source>
</evidence>
<evidence type="ECO:0000256" key="10">
    <source>
        <dbReference type="ARBA" id="ARBA00022989"/>
    </source>
</evidence>
<evidence type="ECO:0000256" key="3">
    <source>
        <dbReference type="ARBA" id="ARBA00009779"/>
    </source>
</evidence>
<comment type="similarity">
    <text evidence="3">Belongs to the peptidase M48B family.</text>
</comment>
<name>A0A6J7QPT0_9ZZZZ</name>
<evidence type="ECO:0000256" key="2">
    <source>
        <dbReference type="ARBA" id="ARBA00004651"/>
    </source>
</evidence>
<keyword evidence="11" id="KW-0482">Metalloprotease</keyword>
<dbReference type="Pfam" id="PF01435">
    <property type="entry name" value="Peptidase_M48"/>
    <property type="match status" value="1"/>
</dbReference>
<dbReference type="HAMAP" id="MF_00188">
    <property type="entry name" value="Pept_M48_protease_HtpX"/>
    <property type="match status" value="1"/>
</dbReference>
<dbReference type="GO" id="GO:0004222">
    <property type="term" value="F:metalloendopeptidase activity"/>
    <property type="evidence" value="ECO:0007669"/>
    <property type="project" value="InterPro"/>
</dbReference>
<evidence type="ECO:0000256" key="6">
    <source>
        <dbReference type="ARBA" id="ARBA00022692"/>
    </source>
</evidence>
<feature type="transmembrane region" description="Helical" evidence="13">
    <location>
        <begin position="146"/>
        <end position="171"/>
    </location>
</feature>
<dbReference type="InterPro" id="IPR022919">
    <property type="entry name" value="Pept_M48_protease_HtpX"/>
</dbReference>
<feature type="transmembrane region" description="Helical" evidence="13">
    <location>
        <begin position="36"/>
        <end position="53"/>
    </location>
</feature>